<organism evidence="1 2">
    <name type="scientific">Euplotes crassus</name>
    <dbReference type="NCBI Taxonomy" id="5936"/>
    <lineage>
        <taxon>Eukaryota</taxon>
        <taxon>Sar</taxon>
        <taxon>Alveolata</taxon>
        <taxon>Ciliophora</taxon>
        <taxon>Intramacronucleata</taxon>
        <taxon>Spirotrichea</taxon>
        <taxon>Hypotrichia</taxon>
        <taxon>Euplotida</taxon>
        <taxon>Euplotidae</taxon>
        <taxon>Moneuplotes</taxon>
    </lineage>
</organism>
<dbReference type="AlphaFoldDB" id="A0AAD1UF51"/>
<dbReference type="Proteomes" id="UP001295684">
    <property type="component" value="Unassembled WGS sequence"/>
</dbReference>
<name>A0AAD1UF51_EUPCR</name>
<accession>A0AAD1UF51</accession>
<comment type="caution">
    <text evidence="1">The sequence shown here is derived from an EMBL/GenBank/DDBJ whole genome shotgun (WGS) entry which is preliminary data.</text>
</comment>
<gene>
    <name evidence="1" type="ORF">ECRASSUSDP1_LOCUS9458</name>
</gene>
<evidence type="ECO:0000313" key="2">
    <source>
        <dbReference type="Proteomes" id="UP001295684"/>
    </source>
</evidence>
<sequence>MASISSRADMQAILDRMKDLCKECAERTKLAVKHPAQKFPKLETIFKRENHFCENTLPNLIQNNPEKIRLTLMEQNRDIADAYGDSRIPYLKSQFKSIMSYSLAFLHNFEDMDLPEWLKYKEEMKKPNPDLSDIKMPEGFINQHMSDEFIEYVKNYGKKVVHILQDVRRCVHEPVRSILSTNSYQMSF</sequence>
<reference evidence="1" key="1">
    <citation type="submission" date="2023-07" db="EMBL/GenBank/DDBJ databases">
        <authorList>
            <consortium name="AG Swart"/>
            <person name="Singh M."/>
            <person name="Singh A."/>
            <person name="Seah K."/>
            <person name="Emmerich C."/>
        </authorList>
    </citation>
    <scope>NUCLEOTIDE SEQUENCE</scope>
    <source>
        <strain evidence="1">DP1</strain>
    </source>
</reference>
<keyword evidence="2" id="KW-1185">Reference proteome</keyword>
<proteinExistence type="predicted"/>
<evidence type="ECO:0000313" key="1">
    <source>
        <dbReference type="EMBL" id="CAI2368168.1"/>
    </source>
</evidence>
<dbReference type="EMBL" id="CAMPGE010009297">
    <property type="protein sequence ID" value="CAI2368168.1"/>
    <property type="molecule type" value="Genomic_DNA"/>
</dbReference>
<protein>
    <submittedName>
        <fullName evidence="1">Uncharacterized protein</fullName>
    </submittedName>
</protein>